<evidence type="ECO:0000256" key="1">
    <source>
        <dbReference type="SAM" id="MobiDB-lite"/>
    </source>
</evidence>
<reference evidence="4" key="1">
    <citation type="submission" date="2015-07" db="EMBL/GenBank/DDBJ databases">
        <title>Nocardia seriolae U-1 whole genome shotgun sequence.</title>
        <authorList>
            <person name="Imajoh M."/>
            <person name="Fukumoto Y."/>
            <person name="Sukeda M."/>
            <person name="Yamane J."/>
            <person name="Yamasaki K."/>
            <person name="Shimizu M."/>
            <person name="Ohnishi K."/>
            <person name="Oshima S."/>
        </authorList>
    </citation>
    <scope>NUCLEOTIDE SEQUENCE [LARGE SCALE GENOMIC DNA]</scope>
    <source>
        <strain evidence="4">U-1</strain>
    </source>
</reference>
<evidence type="ECO:0000313" key="3">
    <source>
        <dbReference type="EMBL" id="GAP26288.1"/>
    </source>
</evidence>
<reference evidence="2 5" key="3">
    <citation type="submission" date="2016-10" db="EMBL/GenBank/DDBJ databases">
        <title>Genome sequence of Nocardia seriolae strain EM150506, isolated from Anguila japonica.</title>
        <authorList>
            <person name="Han H.-J."/>
        </authorList>
    </citation>
    <scope>NUCLEOTIDE SEQUENCE [LARGE SCALE GENOMIC DNA]</scope>
    <source>
        <strain evidence="2 5">EM150506</strain>
    </source>
</reference>
<sequence>MTDYLRPMAAYVATRTGHRRPGDGHLGQASADRVTAPDRRADTTEDTPDNGADRGRTR</sequence>
<gene>
    <name evidence="2" type="ORF">NS506_07689</name>
    <name evidence="3" type="ORF">NSK11_contig00005-0016</name>
</gene>
<dbReference type="AlphaFoldDB" id="A0A0B8N678"/>
<dbReference type="EMBL" id="BBYQ01000005">
    <property type="protein sequence ID" value="GAP26288.1"/>
    <property type="molecule type" value="Genomic_DNA"/>
</dbReference>
<proteinExistence type="predicted"/>
<organism evidence="3 4">
    <name type="scientific">Nocardia seriolae</name>
    <dbReference type="NCBI Taxonomy" id="37332"/>
    <lineage>
        <taxon>Bacteria</taxon>
        <taxon>Bacillati</taxon>
        <taxon>Actinomycetota</taxon>
        <taxon>Actinomycetes</taxon>
        <taxon>Mycobacteriales</taxon>
        <taxon>Nocardiaceae</taxon>
        <taxon>Nocardia</taxon>
    </lineage>
</organism>
<dbReference type="Proteomes" id="UP000180166">
    <property type="component" value="Chromosome"/>
</dbReference>
<dbReference type="GeneID" id="93372374"/>
<evidence type="ECO:0000313" key="4">
    <source>
        <dbReference type="Proteomes" id="UP000037179"/>
    </source>
</evidence>
<keyword evidence="4" id="KW-1185">Reference proteome</keyword>
<dbReference type="Proteomes" id="UP000037179">
    <property type="component" value="Unassembled WGS sequence"/>
</dbReference>
<dbReference type="KEGG" id="nsr:NS506_07689"/>
<dbReference type="RefSeq" id="WP_155240011.1">
    <property type="nucleotide sequence ID" value="NZ_AP017900.1"/>
</dbReference>
<dbReference type="EMBL" id="CP017839">
    <property type="protein sequence ID" value="APB01708.1"/>
    <property type="molecule type" value="Genomic_DNA"/>
</dbReference>
<accession>A0A0B8N678</accession>
<evidence type="ECO:0000313" key="5">
    <source>
        <dbReference type="Proteomes" id="UP000180166"/>
    </source>
</evidence>
<protein>
    <submittedName>
        <fullName evidence="3">Uncharacterized protein</fullName>
    </submittedName>
</protein>
<reference evidence="3 4" key="2">
    <citation type="journal article" date="2016" name="Genome Announc.">
        <title>Draft Genome Sequence of Erythromycin- and Oxytetracycline-Sensitive Nocardia seriolae Strain U-1 (NBRC 110359).</title>
        <authorList>
            <person name="Imajoh M."/>
            <person name="Sukeda M."/>
            <person name="Shimizu M."/>
            <person name="Yamane J."/>
            <person name="Ohnishi K."/>
            <person name="Oshima S."/>
        </authorList>
    </citation>
    <scope>NUCLEOTIDE SEQUENCE [LARGE SCALE GENOMIC DNA]</scope>
    <source>
        <strain evidence="3 4">U-1</strain>
    </source>
</reference>
<feature type="region of interest" description="Disordered" evidence="1">
    <location>
        <begin position="14"/>
        <end position="58"/>
    </location>
</feature>
<evidence type="ECO:0000313" key="2">
    <source>
        <dbReference type="EMBL" id="APB01708.1"/>
    </source>
</evidence>
<name>A0A0B8N678_9NOCA</name>